<evidence type="ECO:0000313" key="3">
    <source>
        <dbReference type="Proteomes" id="UP000507470"/>
    </source>
</evidence>
<reference evidence="2 3" key="1">
    <citation type="submission" date="2020-06" db="EMBL/GenBank/DDBJ databases">
        <authorList>
            <person name="Li R."/>
            <person name="Bekaert M."/>
        </authorList>
    </citation>
    <scope>NUCLEOTIDE SEQUENCE [LARGE SCALE GENOMIC DNA]</scope>
    <source>
        <strain evidence="3">wild</strain>
    </source>
</reference>
<feature type="compositionally biased region" description="Polar residues" evidence="1">
    <location>
        <begin position="21"/>
        <end position="31"/>
    </location>
</feature>
<protein>
    <submittedName>
        <fullName evidence="2">Uncharacterized protein</fullName>
    </submittedName>
</protein>
<dbReference type="AlphaFoldDB" id="A0A6J8DC92"/>
<proteinExistence type="predicted"/>
<dbReference type="EMBL" id="CACVKT020007119">
    <property type="protein sequence ID" value="CAC5405675.1"/>
    <property type="molecule type" value="Genomic_DNA"/>
</dbReference>
<name>A0A6J8DC92_MYTCO</name>
<sequence length="186" mass="21387">MKEKNKNYYLKKKLSNETKQPKQTLSMTNSAIKRRKERKSKKEKREKETKRKQSYRKSAKETAVIEQISLYRKTFANRTEKSRALKKLKQSLPLTPNRRTAVMASYLSSKKSPTVSNLEKMNVVVTPEDKNDIHLGKAVIHDLREIVDKTKLLRTDGARTAISIITASTNGSNVQNEKKKVLLGKK</sequence>
<feature type="compositionally biased region" description="Basic residues" evidence="1">
    <location>
        <begin position="32"/>
        <end position="42"/>
    </location>
</feature>
<dbReference type="Proteomes" id="UP000507470">
    <property type="component" value="Unassembled WGS sequence"/>
</dbReference>
<accession>A0A6J8DC92</accession>
<keyword evidence="3" id="KW-1185">Reference proteome</keyword>
<dbReference type="OrthoDB" id="6196920at2759"/>
<gene>
    <name evidence="2" type="ORF">MCOR_39341</name>
</gene>
<organism evidence="2 3">
    <name type="scientific">Mytilus coruscus</name>
    <name type="common">Sea mussel</name>
    <dbReference type="NCBI Taxonomy" id="42192"/>
    <lineage>
        <taxon>Eukaryota</taxon>
        <taxon>Metazoa</taxon>
        <taxon>Spiralia</taxon>
        <taxon>Lophotrochozoa</taxon>
        <taxon>Mollusca</taxon>
        <taxon>Bivalvia</taxon>
        <taxon>Autobranchia</taxon>
        <taxon>Pteriomorphia</taxon>
        <taxon>Mytilida</taxon>
        <taxon>Mytiloidea</taxon>
        <taxon>Mytilidae</taxon>
        <taxon>Mytilinae</taxon>
        <taxon>Mytilus</taxon>
    </lineage>
</organism>
<evidence type="ECO:0000313" key="2">
    <source>
        <dbReference type="EMBL" id="CAC5405675.1"/>
    </source>
</evidence>
<evidence type="ECO:0000256" key="1">
    <source>
        <dbReference type="SAM" id="MobiDB-lite"/>
    </source>
</evidence>
<feature type="region of interest" description="Disordered" evidence="1">
    <location>
        <begin position="1"/>
        <end position="59"/>
    </location>
</feature>